<dbReference type="AlphaFoldDB" id="A0AAN6DRI1"/>
<feature type="transmembrane region" description="Helical" evidence="5">
    <location>
        <begin position="20"/>
        <end position="45"/>
    </location>
</feature>
<protein>
    <submittedName>
        <fullName evidence="7">Major facilitator superfamily domain-containing protein</fullName>
    </submittedName>
</protein>
<comment type="subcellular location">
    <subcellularLocation>
        <location evidence="1">Membrane</location>
        <topology evidence="1">Multi-pass membrane protein</topology>
    </subcellularLocation>
</comment>
<dbReference type="InterPro" id="IPR020846">
    <property type="entry name" value="MFS_dom"/>
</dbReference>
<keyword evidence="8" id="KW-1185">Reference proteome</keyword>
<feature type="transmembrane region" description="Helical" evidence="5">
    <location>
        <begin position="322"/>
        <end position="341"/>
    </location>
</feature>
<dbReference type="Gene3D" id="1.20.1250.20">
    <property type="entry name" value="MFS general substrate transporter like domains"/>
    <property type="match status" value="1"/>
</dbReference>
<keyword evidence="2 5" id="KW-0812">Transmembrane</keyword>
<feature type="transmembrane region" description="Helical" evidence="5">
    <location>
        <begin position="117"/>
        <end position="138"/>
    </location>
</feature>
<gene>
    <name evidence="7" type="ORF">EDD36DRAFT_409024</name>
</gene>
<dbReference type="Proteomes" id="UP001203852">
    <property type="component" value="Unassembled WGS sequence"/>
</dbReference>
<evidence type="ECO:0000256" key="1">
    <source>
        <dbReference type="ARBA" id="ARBA00004141"/>
    </source>
</evidence>
<name>A0AAN6DRI1_9EURO</name>
<feature type="transmembrane region" description="Helical" evidence="5">
    <location>
        <begin position="211"/>
        <end position="233"/>
    </location>
</feature>
<feature type="transmembrane region" description="Helical" evidence="5">
    <location>
        <begin position="283"/>
        <end position="302"/>
    </location>
</feature>
<dbReference type="Gene3D" id="1.20.1720.10">
    <property type="entry name" value="Multidrug resistance protein D"/>
    <property type="match status" value="1"/>
</dbReference>
<feature type="transmembrane region" description="Helical" evidence="5">
    <location>
        <begin position="88"/>
        <end position="111"/>
    </location>
</feature>
<dbReference type="InterPro" id="IPR011701">
    <property type="entry name" value="MFS"/>
</dbReference>
<keyword evidence="4 5" id="KW-0472">Membrane</keyword>
<reference evidence="7" key="1">
    <citation type="journal article" date="2022" name="bioRxiv">
        <title>Deciphering the potential niche of two novel black yeast fungi from a biological soil crust based on their genomes, phenotypes, and melanin regulation.</title>
        <authorList>
            <consortium name="DOE Joint Genome Institute"/>
            <person name="Carr E.C."/>
            <person name="Barton Q."/>
            <person name="Grambo S."/>
            <person name="Sullivan M."/>
            <person name="Renfro C.M."/>
            <person name="Kuo A."/>
            <person name="Pangilinan J."/>
            <person name="Lipzen A."/>
            <person name="Keymanesh K."/>
            <person name="Savage E."/>
            <person name="Barry K."/>
            <person name="Grigoriev I.V."/>
            <person name="Riekhof W.R."/>
            <person name="Harris S.S."/>
        </authorList>
    </citation>
    <scope>NUCLEOTIDE SEQUENCE</scope>
    <source>
        <strain evidence="7">JF 03-4F</strain>
    </source>
</reference>
<proteinExistence type="predicted"/>
<feature type="transmembrane region" description="Helical" evidence="5">
    <location>
        <begin position="176"/>
        <end position="199"/>
    </location>
</feature>
<dbReference type="CDD" id="cd17502">
    <property type="entry name" value="MFS_Azr1_MDR_like"/>
    <property type="match status" value="1"/>
</dbReference>
<feature type="transmembrane region" description="Helical" evidence="5">
    <location>
        <begin position="348"/>
        <end position="365"/>
    </location>
</feature>
<evidence type="ECO:0000259" key="6">
    <source>
        <dbReference type="PROSITE" id="PS50850"/>
    </source>
</evidence>
<keyword evidence="3 5" id="KW-1133">Transmembrane helix</keyword>
<accession>A0AAN6DRI1</accession>
<feature type="transmembrane region" description="Helical" evidence="5">
    <location>
        <begin position="245"/>
        <end position="262"/>
    </location>
</feature>
<feature type="transmembrane region" description="Helical" evidence="5">
    <location>
        <begin position="57"/>
        <end position="76"/>
    </location>
</feature>
<dbReference type="SUPFAM" id="SSF103473">
    <property type="entry name" value="MFS general substrate transporter"/>
    <property type="match status" value="1"/>
</dbReference>
<evidence type="ECO:0000256" key="3">
    <source>
        <dbReference type="ARBA" id="ARBA00022989"/>
    </source>
</evidence>
<dbReference type="InterPro" id="IPR036259">
    <property type="entry name" value="MFS_trans_sf"/>
</dbReference>
<dbReference type="GO" id="GO:0022857">
    <property type="term" value="F:transmembrane transporter activity"/>
    <property type="evidence" value="ECO:0007669"/>
    <property type="project" value="InterPro"/>
</dbReference>
<feature type="transmembrane region" description="Helical" evidence="5">
    <location>
        <begin position="493"/>
        <end position="511"/>
    </location>
</feature>
<evidence type="ECO:0000313" key="7">
    <source>
        <dbReference type="EMBL" id="KAI1611535.1"/>
    </source>
</evidence>
<evidence type="ECO:0000256" key="2">
    <source>
        <dbReference type="ARBA" id="ARBA00022692"/>
    </source>
</evidence>
<feature type="transmembrane region" description="Helical" evidence="5">
    <location>
        <begin position="377"/>
        <end position="398"/>
    </location>
</feature>
<dbReference type="PROSITE" id="PS50850">
    <property type="entry name" value="MFS"/>
    <property type="match status" value="1"/>
</dbReference>
<feature type="domain" description="Major facilitator superfamily (MFS) profile" evidence="6">
    <location>
        <begin position="23"/>
        <end position="515"/>
    </location>
</feature>
<evidence type="ECO:0000256" key="4">
    <source>
        <dbReference type="ARBA" id="ARBA00023136"/>
    </source>
</evidence>
<evidence type="ECO:0000256" key="5">
    <source>
        <dbReference type="SAM" id="Phobius"/>
    </source>
</evidence>
<dbReference type="PANTHER" id="PTHR23501:SF158">
    <property type="entry name" value="TRANSPORTER, PUTATIVE (AFU_ORTHOLOGUE AFUA_5G14490)-RELATED"/>
    <property type="match status" value="1"/>
</dbReference>
<dbReference type="EMBL" id="MU404356">
    <property type="protein sequence ID" value="KAI1611535.1"/>
    <property type="molecule type" value="Genomic_DNA"/>
</dbReference>
<sequence>MAPEALTLEEGRSQRGQYRIFALLSVLYAALFISAVNTTIITTALPTIAKHFHSTTGYTWVGTAYVLADTASGPVWTNFSDIWGRKIIFLVAVALFMVSSLICGLSTSMAMLIGGRALQGAAAGGIMLLVTVVISDMFDMRRRTLYLGICDVIWAISGAVGPIIGGAFAEYTSWRWIWYTNLPITAVTFLVVCLFMDVHNPNTPIWRGLKAVDWLGSMALLAVTLMTLLGLNFGGESTDWTSPKVLVLIVVGVALSTVFFLVEAKYAKYPIMPLHVFKNRSNAATIAVGALHAFAMMGPEYYLSLYFQSAKLAQPLRSGLLGLPFVFLEGIGGIVSGLMIHRTGRYNALLWVGAAAMTLGFGLLIDLKSSTDLVKIIIYQSIGALGSGILIQPPMIAIQANVSQQETAAATTTLTFMRGLAQAVSIVIGGVVFQSSMDAKQAELLKEGVPRDVAGIFSGQDAQVNVDQLRTMHNLAQQHLVQEAYAGSLRNAWILYAAVAGLTIVASYFVGTHALSTEHVETRTGLEERDSKK</sequence>
<dbReference type="Pfam" id="PF07690">
    <property type="entry name" value="MFS_1"/>
    <property type="match status" value="1"/>
</dbReference>
<evidence type="ECO:0000313" key="8">
    <source>
        <dbReference type="Proteomes" id="UP001203852"/>
    </source>
</evidence>
<organism evidence="7 8">
    <name type="scientific">Exophiala viscosa</name>
    <dbReference type="NCBI Taxonomy" id="2486360"/>
    <lineage>
        <taxon>Eukaryota</taxon>
        <taxon>Fungi</taxon>
        <taxon>Dikarya</taxon>
        <taxon>Ascomycota</taxon>
        <taxon>Pezizomycotina</taxon>
        <taxon>Eurotiomycetes</taxon>
        <taxon>Chaetothyriomycetidae</taxon>
        <taxon>Chaetothyriales</taxon>
        <taxon>Herpotrichiellaceae</taxon>
        <taxon>Exophiala</taxon>
    </lineage>
</organism>
<feature type="transmembrane region" description="Helical" evidence="5">
    <location>
        <begin position="145"/>
        <end position="164"/>
    </location>
</feature>
<dbReference type="GO" id="GO:0005886">
    <property type="term" value="C:plasma membrane"/>
    <property type="evidence" value="ECO:0007669"/>
    <property type="project" value="TreeGrafter"/>
</dbReference>
<dbReference type="PRINTS" id="PR01036">
    <property type="entry name" value="TCRTETB"/>
</dbReference>
<comment type="caution">
    <text evidence="7">The sequence shown here is derived from an EMBL/GenBank/DDBJ whole genome shotgun (WGS) entry which is preliminary data.</text>
</comment>
<dbReference type="PANTHER" id="PTHR23501">
    <property type="entry name" value="MAJOR FACILITATOR SUPERFAMILY"/>
    <property type="match status" value="1"/>
</dbReference>